<reference evidence="2" key="1">
    <citation type="journal article" date="2015" name="Nature">
        <title>Complex archaea that bridge the gap between prokaryotes and eukaryotes.</title>
        <authorList>
            <person name="Spang A."/>
            <person name="Saw J.H."/>
            <person name="Jorgensen S.L."/>
            <person name="Zaremba-Niedzwiedzka K."/>
            <person name="Martijn J."/>
            <person name="Lind A.E."/>
            <person name="van Eijk R."/>
            <person name="Schleper C."/>
            <person name="Guy L."/>
            <person name="Ettema T.J."/>
        </authorList>
    </citation>
    <scope>NUCLEOTIDE SEQUENCE</scope>
</reference>
<feature type="domain" description="ATP-grasp" evidence="1">
    <location>
        <begin position="145"/>
        <end position="283"/>
    </location>
</feature>
<dbReference type="InterPro" id="IPR041261">
    <property type="entry name" value="R2K_2"/>
</dbReference>
<proteinExistence type="predicted"/>
<organism evidence="2">
    <name type="scientific">marine sediment metagenome</name>
    <dbReference type="NCBI Taxonomy" id="412755"/>
    <lineage>
        <taxon>unclassified sequences</taxon>
        <taxon>metagenomes</taxon>
        <taxon>ecological metagenomes</taxon>
    </lineage>
</organism>
<evidence type="ECO:0000259" key="1">
    <source>
        <dbReference type="Pfam" id="PF18299"/>
    </source>
</evidence>
<dbReference type="AlphaFoldDB" id="A0A0F9SBD5"/>
<dbReference type="Pfam" id="PF18299">
    <property type="entry name" value="R2K_2"/>
    <property type="match status" value="1"/>
</dbReference>
<name>A0A0F9SBD5_9ZZZZ</name>
<comment type="caution">
    <text evidence="2">The sequence shown here is derived from an EMBL/GenBank/DDBJ whole genome shotgun (WGS) entry which is preliminary data.</text>
</comment>
<accession>A0A0F9SBD5</accession>
<gene>
    <name evidence="2" type="ORF">LCGC14_0871880</name>
</gene>
<evidence type="ECO:0000313" key="2">
    <source>
        <dbReference type="EMBL" id="KKN26708.1"/>
    </source>
</evidence>
<dbReference type="EMBL" id="LAZR01002699">
    <property type="protein sequence ID" value="KKN26708.1"/>
    <property type="molecule type" value="Genomic_DNA"/>
</dbReference>
<sequence length="303" mass="35513">MGRISHRSRVFRAGIDDMDIKWIVEHDVFDEDLEPLIAEIKRQGMEVEQIKYIPFESGSYNNFPDDACVIFHGSLNLGRQLQRQKPWIPGSFCTLDNFKCSKYYAHYGKYLINQRYVMLPLAELKRRKEELFHRFDPQFEHLPGDPQVFVRPNTGFKTFTGQVLSESNFNKDYEWFEEFAAPDSLVVVSRVQRIVREWRFIIADRKIIAASRYKPDVEHVVYRNALSGETMDNEARLVAERIAKEEWQPDPIYVVDIAKNGFDTYGLMEINSFSCSGFYACPVEPIVREASKLALKEWQESRE</sequence>
<protein>
    <recommendedName>
        <fullName evidence="1">ATP-grasp domain-containing protein</fullName>
    </recommendedName>
</protein>